<evidence type="ECO:0000313" key="2">
    <source>
        <dbReference type="Proteomes" id="UP000256326"/>
    </source>
</evidence>
<protein>
    <submittedName>
        <fullName evidence="1">Uncharacterized protein</fullName>
    </submittedName>
</protein>
<reference evidence="1 2" key="1">
    <citation type="journal article" date="2006" name="Int. J. Syst. Evol. Microbiol.">
        <title>Chryseobacterium hispanicum sp. nov., isolated from the drinking water distribution system of Sevilla, Spain.</title>
        <authorList>
            <person name="Gallego V."/>
            <person name="Garcia M.T."/>
            <person name="Ventosa A."/>
        </authorList>
    </citation>
    <scope>NUCLEOTIDE SEQUENCE [LARGE SCALE GENOMIC DNA]</scope>
    <source>
        <strain evidence="1 2">KCTC 22104</strain>
    </source>
</reference>
<dbReference type="EMBL" id="QNUG01000018">
    <property type="protein sequence ID" value="REC70300.1"/>
    <property type="molecule type" value="Genomic_DNA"/>
</dbReference>
<sequence>MRKLYNEIIEKLDSKIQDCTVEHNDSILFIEVVIELILKALSEIKDVVLKIGFNNLKVEKRFLYDPYL</sequence>
<organism evidence="1 2">
    <name type="scientific">Epilithonimonas hispanica</name>
    <dbReference type="NCBI Taxonomy" id="358687"/>
    <lineage>
        <taxon>Bacteria</taxon>
        <taxon>Pseudomonadati</taxon>
        <taxon>Bacteroidota</taxon>
        <taxon>Flavobacteriia</taxon>
        <taxon>Flavobacteriales</taxon>
        <taxon>Weeksellaceae</taxon>
        <taxon>Chryseobacterium group</taxon>
        <taxon>Epilithonimonas</taxon>
    </lineage>
</organism>
<name>A0A3D9CX02_9FLAO</name>
<gene>
    <name evidence="1" type="ORF">DRF58_09970</name>
</gene>
<proteinExistence type="predicted"/>
<keyword evidence="2" id="KW-1185">Reference proteome</keyword>
<dbReference type="Proteomes" id="UP000256326">
    <property type="component" value="Unassembled WGS sequence"/>
</dbReference>
<comment type="caution">
    <text evidence="1">The sequence shown here is derived from an EMBL/GenBank/DDBJ whole genome shotgun (WGS) entry which is preliminary data.</text>
</comment>
<accession>A0A3D9CX02</accession>
<dbReference type="AlphaFoldDB" id="A0A3D9CX02"/>
<evidence type="ECO:0000313" key="1">
    <source>
        <dbReference type="EMBL" id="REC70300.1"/>
    </source>
</evidence>